<protein>
    <submittedName>
        <fullName evidence="2">Uncharacterized protein</fullName>
    </submittedName>
</protein>
<comment type="caution">
    <text evidence="2">The sequence shown here is derived from an EMBL/GenBank/DDBJ whole genome shotgun (WGS) entry which is preliminary data.</text>
</comment>
<keyword evidence="1" id="KW-0472">Membrane</keyword>
<evidence type="ECO:0000256" key="1">
    <source>
        <dbReference type="SAM" id="Phobius"/>
    </source>
</evidence>
<dbReference type="EMBL" id="BMOL01000042">
    <property type="protein sequence ID" value="GGL95051.1"/>
    <property type="molecule type" value="Genomic_DNA"/>
</dbReference>
<keyword evidence="1" id="KW-1133">Transmembrane helix</keyword>
<feature type="transmembrane region" description="Helical" evidence="1">
    <location>
        <begin position="50"/>
        <end position="72"/>
    </location>
</feature>
<keyword evidence="3" id="KW-1185">Reference proteome</keyword>
<dbReference type="Proteomes" id="UP000639973">
    <property type="component" value="Unassembled WGS sequence"/>
</dbReference>
<organism evidence="2 3">
    <name type="scientific">Deinococcus aerolatus</name>
    <dbReference type="NCBI Taxonomy" id="522487"/>
    <lineage>
        <taxon>Bacteria</taxon>
        <taxon>Thermotogati</taxon>
        <taxon>Deinococcota</taxon>
        <taxon>Deinococci</taxon>
        <taxon>Deinococcales</taxon>
        <taxon>Deinococcaceae</taxon>
        <taxon>Deinococcus</taxon>
    </lineage>
</organism>
<evidence type="ECO:0000313" key="3">
    <source>
        <dbReference type="Proteomes" id="UP000639973"/>
    </source>
</evidence>
<name>A0ABQ2GH20_9DEIO</name>
<accession>A0ABQ2GH20</accession>
<evidence type="ECO:0000313" key="2">
    <source>
        <dbReference type="EMBL" id="GGL95051.1"/>
    </source>
</evidence>
<proteinExistence type="predicted"/>
<gene>
    <name evidence="2" type="ORF">GCM10010840_36400</name>
</gene>
<sequence length="80" mass="9727">MDDNDYVVVNRGFREKVSRWNEKIEVKSENGNFIYTFESEKQHRTNNKKFLPLIFLNLAKSMIFLSVIYWIIQFFIRYPG</sequence>
<keyword evidence="1" id="KW-0812">Transmembrane</keyword>
<reference evidence="3" key="1">
    <citation type="journal article" date="2019" name="Int. J. Syst. Evol. Microbiol.">
        <title>The Global Catalogue of Microorganisms (GCM) 10K type strain sequencing project: providing services to taxonomists for standard genome sequencing and annotation.</title>
        <authorList>
            <consortium name="The Broad Institute Genomics Platform"/>
            <consortium name="The Broad Institute Genome Sequencing Center for Infectious Disease"/>
            <person name="Wu L."/>
            <person name="Ma J."/>
        </authorList>
    </citation>
    <scope>NUCLEOTIDE SEQUENCE [LARGE SCALE GENOMIC DNA]</scope>
    <source>
        <strain evidence="3">JCM 15442</strain>
    </source>
</reference>